<dbReference type="Pfam" id="PF02153">
    <property type="entry name" value="PDH_N"/>
    <property type="match status" value="1"/>
</dbReference>
<dbReference type="InterPro" id="IPR046826">
    <property type="entry name" value="PDH_N"/>
</dbReference>
<keyword evidence="8" id="KW-0057">Aromatic amino acid biosynthesis</keyword>
<dbReference type="SUPFAM" id="SSF55021">
    <property type="entry name" value="ACT-like"/>
    <property type="match status" value="1"/>
</dbReference>
<dbReference type="PANTHER" id="PTHR21363:SF0">
    <property type="entry name" value="PREPHENATE DEHYDROGENASE [NADP(+)]"/>
    <property type="match status" value="1"/>
</dbReference>
<feature type="domain" description="ACT" evidence="11">
    <location>
        <begin position="296"/>
        <end position="371"/>
    </location>
</feature>
<evidence type="ECO:0000256" key="4">
    <source>
        <dbReference type="ARBA" id="ARBA00016891"/>
    </source>
</evidence>
<dbReference type="GO" id="GO:0008977">
    <property type="term" value="F:prephenate dehydrogenase (NAD+) activity"/>
    <property type="evidence" value="ECO:0007669"/>
    <property type="project" value="UniProtKB-EC"/>
</dbReference>
<evidence type="ECO:0000256" key="2">
    <source>
        <dbReference type="ARBA" id="ARBA00007964"/>
    </source>
</evidence>
<comment type="catalytic activity">
    <reaction evidence="9">
        <text>prephenate + NAD(+) = 3-(4-hydroxyphenyl)pyruvate + CO2 + NADH</text>
        <dbReference type="Rhea" id="RHEA:13869"/>
        <dbReference type="ChEBI" id="CHEBI:16526"/>
        <dbReference type="ChEBI" id="CHEBI:29934"/>
        <dbReference type="ChEBI" id="CHEBI:36242"/>
        <dbReference type="ChEBI" id="CHEBI:57540"/>
        <dbReference type="ChEBI" id="CHEBI:57945"/>
        <dbReference type="EC" id="1.3.1.12"/>
    </reaction>
</comment>
<evidence type="ECO:0000256" key="9">
    <source>
        <dbReference type="ARBA" id="ARBA00049260"/>
    </source>
</evidence>
<accession>A0ABV8JGG4</accession>
<evidence type="ECO:0000256" key="7">
    <source>
        <dbReference type="ARBA" id="ARBA00023027"/>
    </source>
</evidence>
<comment type="pathway">
    <text evidence="1">Amino-acid biosynthesis; L-tyrosine biosynthesis; (4-hydroxyphenyl)pyruvate from prephenate (NAD(+) route): step 1/1.</text>
</comment>
<comment type="similarity">
    <text evidence="2">Belongs to the prephenate/arogenate dehydrogenase family.</text>
</comment>
<keyword evidence="13" id="KW-1185">Reference proteome</keyword>
<dbReference type="InterPro" id="IPR045865">
    <property type="entry name" value="ACT-like_dom_sf"/>
</dbReference>
<keyword evidence="8" id="KW-0028">Amino-acid biosynthesis</keyword>
<feature type="domain" description="Prephenate/arogenate dehydrogenase" evidence="10">
    <location>
        <begin position="2"/>
        <end position="291"/>
    </location>
</feature>
<dbReference type="InterPro" id="IPR008927">
    <property type="entry name" value="6-PGluconate_DH-like_C_sf"/>
</dbReference>
<evidence type="ECO:0000256" key="5">
    <source>
        <dbReference type="ARBA" id="ARBA00022498"/>
    </source>
</evidence>
<dbReference type="Pfam" id="PF20463">
    <property type="entry name" value="PDH_C"/>
    <property type="match status" value="1"/>
</dbReference>
<dbReference type="SUPFAM" id="SSF48179">
    <property type="entry name" value="6-phosphogluconate dehydrogenase C-terminal domain-like"/>
    <property type="match status" value="1"/>
</dbReference>
<keyword evidence="7" id="KW-0520">NAD</keyword>
<sequence>MKKATVLGIGLIGGSLALCLKKRTDLCVEGFDASETTLGLAESAGVIDRGYTDLAQAVEGADYLFLAVPVGAATDLLDRLAELPLKEGCIISDVGSTKGQVVEHAAGLRNLGAIFIGGHPMAGSHQSGVQAAHPLLFENAYYVLTPLPETPLAEVQCLSRLLTEATGAQLVIMAPDHHDRVVGAISHLPHIVASGLVNQVSRYNKSNEWFHRLAAGGFRDLTRVAAAHPVMWRDILLSNRGAILELMDDWIREMEEIKGAVAEAQPEEIESFFASAKRSREQLPDRKRGVLAPHFECYVDVPDHPGVIATVAKLLGNNEINIKNIGVMENREDREGILRLVFRSEEELVRARSCLRREGYRVFDLEEKQQK</sequence>
<dbReference type="NCBIfam" id="NF005107">
    <property type="entry name" value="PRK06545.1-5"/>
    <property type="match status" value="1"/>
</dbReference>
<evidence type="ECO:0000259" key="10">
    <source>
        <dbReference type="PROSITE" id="PS51176"/>
    </source>
</evidence>
<name>A0ABV8JGG4_9BACL</name>
<dbReference type="CDD" id="cd04909">
    <property type="entry name" value="ACT_PDH-BS"/>
    <property type="match status" value="1"/>
</dbReference>
<evidence type="ECO:0000259" key="11">
    <source>
        <dbReference type="PROSITE" id="PS51671"/>
    </source>
</evidence>
<dbReference type="Gene3D" id="3.30.70.260">
    <property type="match status" value="1"/>
</dbReference>
<dbReference type="Proteomes" id="UP001595843">
    <property type="component" value="Unassembled WGS sequence"/>
</dbReference>
<comment type="caution">
    <text evidence="12">The sequence shown here is derived from an EMBL/GenBank/DDBJ whole genome shotgun (WGS) entry which is preliminary data.</text>
</comment>
<keyword evidence="6 12" id="KW-0560">Oxidoreductase</keyword>
<dbReference type="PROSITE" id="PS51176">
    <property type="entry name" value="PDH_ADH"/>
    <property type="match status" value="1"/>
</dbReference>
<dbReference type="RefSeq" id="WP_380705905.1">
    <property type="nucleotide sequence ID" value="NZ_JBHSAP010000018.1"/>
</dbReference>
<evidence type="ECO:0000256" key="8">
    <source>
        <dbReference type="ARBA" id="ARBA00023141"/>
    </source>
</evidence>
<keyword evidence="5" id="KW-0827">Tyrosine biosynthesis</keyword>
<evidence type="ECO:0000256" key="6">
    <source>
        <dbReference type="ARBA" id="ARBA00023002"/>
    </source>
</evidence>
<evidence type="ECO:0000256" key="1">
    <source>
        <dbReference type="ARBA" id="ARBA00005067"/>
    </source>
</evidence>
<evidence type="ECO:0000313" key="12">
    <source>
        <dbReference type="EMBL" id="MFC4078077.1"/>
    </source>
</evidence>
<dbReference type="InterPro" id="IPR036291">
    <property type="entry name" value="NAD(P)-bd_dom_sf"/>
</dbReference>
<dbReference type="Gene3D" id="1.10.3660.10">
    <property type="entry name" value="6-phosphogluconate dehydrogenase C-terminal like domain"/>
    <property type="match status" value="1"/>
</dbReference>
<reference evidence="13" key="1">
    <citation type="journal article" date="2019" name="Int. J. Syst. Evol. Microbiol.">
        <title>The Global Catalogue of Microorganisms (GCM) 10K type strain sequencing project: providing services to taxonomists for standard genome sequencing and annotation.</title>
        <authorList>
            <consortium name="The Broad Institute Genomics Platform"/>
            <consortium name="The Broad Institute Genome Sequencing Center for Infectious Disease"/>
            <person name="Wu L."/>
            <person name="Ma J."/>
        </authorList>
    </citation>
    <scope>NUCLEOTIDE SEQUENCE [LARGE SCALE GENOMIC DNA]</scope>
    <source>
        <strain evidence="13">IBRC-M 10813</strain>
    </source>
</reference>
<evidence type="ECO:0000256" key="3">
    <source>
        <dbReference type="ARBA" id="ARBA00012068"/>
    </source>
</evidence>
<dbReference type="InterPro" id="IPR003099">
    <property type="entry name" value="Prephen_DH"/>
</dbReference>
<dbReference type="EMBL" id="JBHSAP010000018">
    <property type="protein sequence ID" value="MFC4078077.1"/>
    <property type="molecule type" value="Genomic_DNA"/>
</dbReference>
<dbReference type="PROSITE" id="PS51671">
    <property type="entry name" value="ACT"/>
    <property type="match status" value="1"/>
</dbReference>
<dbReference type="InterPro" id="IPR046825">
    <property type="entry name" value="PDH_C"/>
</dbReference>
<protein>
    <recommendedName>
        <fullName evidence="4">Prephenate dehydrogenase</fullName>
        <ecNumber evidence="3">1.3.1.12</ecNumber>
    </recommendedName>
</protein>
<organism evidence="12 13">
    <name type="scientific">Salinithrix halophila</name>
    <dbReference type="NCBI Taxonomy" id="1485204"/>
    <lineage>
        <taxon>Bacteria</taxon>
        <taxon>Bacillati</taxon>
        <taxon>Bacillota</taxon>
        <taxon>Bacilli</taxon>
        <taxon>Bacillales</taxon>
        <taxon>Thermoactinomycetaceae</taxon>
        <taxon>Salinithrix</taxon>
    </lineage>
</organism>
<gene>
    <name evidence="12" type="ORF">ACFOUO_14840</name>
</gene>
<dbReference type="InterPro" id="IPR050812">
    <property type="entry name" value="Preph/Arog_dehydrog"/>
</dbReference>
<evidence type="ECO:0000313" key="13">
    <source>
        <dbReference type="Proteomes" id="UP001595843"/>
    </source>
</evidence>
<dbReference type="Gene3D" id="3.40.50.720">
    <property type="entry name" value="NAD(P)-binding Rossmann-like Domain"/>
    <property type="match status" value="1"/>
</dbReference>
<proteinExistence type="inferred from homology"/>
<dbReference type="SUPFAM" id="SSF51735">
    <property type="entry name" value="NAD(P)-binding Rossmann-fold domains"/>
    <property type="match status" value="1"/>
</dbReference>
<dbReference type="EC" id="1.3.1.12" evidence="3"/>
<dbReference type="InterPro" id="IPR002912">
    <property type="entry name" value="ACT_dom"/>
</dbReference>
<dbReference type="PANTHER" id="PTHR21363">
    <property type="entry name" value="PREPHENATE DEHYDROGENASE"/>
    <property type="match status" value="1"/>
</dbReference>